<feature type="region of interest" description="Disordered" evidence="1">
    <location>
        <begin position="249"/>
        <end position="283"/>
    </location>
</feature>
<feature type="domain" description="Putative plant transposon protein" evidence="2">
    <location>
        <begin position="75"/>
        <end position="239"/>
    </location>
</feature>
<dbReference type="AlphaFoldDB" id="A0A7J7G0C5"/>
<dbReference type="EMBL" id="JACBKZ010000014">
    <property type="protein sequence ID" value="KAF5934133.1"/>
    <property type="molecule type" value="Genomic_DNA"/>
</dbReference>
<evidence type="ECO:0000259" key="2">
    <source>
        <dbReference type="Pfam" id="PF20167"/>
    </source>
</evidence>
<organism evidence="3 4">
    <name type="scientific">Camellia sinensis</name>
    <name type="common">Tea plant</name>
    <name type="synonym">Thea sinensis</name>
    <dbReference type="NCBI Taxonomy" id="4442"/>
    <lineage>
        <taxon>Eukaryota</taxon>
        <taxon>Viridiplantae</taxon>
        <taxon>Streptophyta</taxon>
        <taxon>Embryophyta</taxon>
        <taxon>Tracheophyta</taxon>
        <taxon>Spermatophyta</taxon>
        <taxon>Magnoliopsida</taxon>
        <taxon>eudicotyledons</taxon>
        <taxon>Gunneridae</taxon>
        <taxon>Pentapetalae</taxon>
        <taxon>asterids</taxon>
        <taxon>Ericales</taxon>
        <taxon>Theaceae</taxon>
        <taxon>Camellia</taxon>
    </lineage>
</organism>
<sequence length="388" mass="43291">MSTFKRRKSTASRPAYNTDRFPSAEKAKLYRESYSSRSIHLERNVHPSTFESISIRSFFDSLGGDHVLLFSGSQNFTWVREFYCNMGGLNDIGTSFKTWVRSKEITVTTDLIREILGIRERFPIFYPFPVRPTCDFDEVAQFLCGCPRSWPSGSLIKQHELLPQFRLLNLIVCANIIVTTHCSEINQDQGFVLQCIAHNRPIDLATLIIQKMFAPFERSNLGLPYGCLINRLLAKLKVPAFDEDDFASPSRPFTKKTVSQSQSHIRGVPSGSGRSGAGPSTPAAMVEEAEYDAAVGGDLGEGEQHPPVRTVRGQLQSLECSVGSRFDHLEARMDIFEARLTDLETTTDARFRALEASSQRIEDSVAQSSSQLSQILTLLQLPSTPPAS</sequence>
<evidence type="ECO:0000313" key="4">
    <source>
        <dbReference type="Proteomes" id="UP000593564"/>
    </source>
</evidence>
<evidence type="ECO:0000256" key="1">
    <source>
        <dbReference type="SAM" id="MobiDB-lite"/>
    </source>
</evidence>
<accession>A0A7J7G0C5</accession>
<dbReference type="InterPro" id="IPR046796">
    <property type="entry name" value="Transposase_32_dom"/>
</dbReference>
<keyword evidence="4" id="KW-1185">Reference proteome</keyword>
<feature type="compositionally biased region" description="Low complexity" evidence="1">
    <location>
        <begin position="269"/>
        <end position="283"/>
    </location>
</feature>
<proteinExistence type="predicted"/>
<dbReference type="Proteomes" id="UP000593564">
    <property type="component" value="Unassembled WGS sequence"/>
</dbReference>
<dbReference type="Pfam" id="PF20167">
    <property type="entry name" value="Transposase_32"/>
    <property type="match status" value="1"/>
</dbReference>
<comment type="caution">
    <text evidence="3">The sequence shown here is derived from an EMBL/GenBank/DDBJ whole genome shotgun (WGS) entry which is preliminary data.</text>
</comment>
<name>A0A7J7G0C5_CAMSI</name>
<reference evidence="3 4" key="2">
    <citation type="submission" date="2020-07" db="EMBL/GenBank/DDBJ databases">
        <title>Genome assembly of wild tea tree DASZ reveals pedigree and selection history of tea varieties.</title>
        <authorList>
            <person name="Zhang W."/>
        </authorList>
    </citation>
    <scope>NUCLEOTIDE SEQUENCE [LARGE SCALE GENOMIC DNA]</scope>
    <source>
        <strain evidence="4">cv. G240</strain>
        <tissue evidence="3">Leaf</tissue>
    </source>
</reference>
<gene>
    <name evidence="3" type="ORF">HYC85_030304</name>
</gene>
<evidence type="ECO:0000313" key="3">
    <source>
        <dbReference type="EMBL" id="KAF5934133.1"/>
    </source>
</evidence>
<protein>
    <recommendedName>
        <fullName evidence="2">Putative plant transposon protein domain-containing protein</fullName>
    </recommendedName>
</protein>
<reference evidence="4" key="1">
    <citation type="journal article" date="2020" name="Nat. Commun.">
        <title>Genome assembly of wild tea tree DASZ reveals pedigree and selection history of tea varieties.</title>
        <authorList>
            <person name="Zhang W."/>
            <person name="Zhang Y."/>
            <person name="Qiu H."/>
            <person name="Guo Y."/>
            <person name="Wan H."/>
            <person name="Zhang X."/>
            <person name="Scossa F."/>
            <person name="Alseekh S."/>
            <person name="Zhang Q."/>
            <person name="Wang P."/>
            <person name="Xu L."/>
            <person name="Schmidt M.H."/>
            <person name="Jia X."/>
            <person name="Li D."/>
            <person name="Zhu A."/>
            <person name="Guo F."/>
            <person name="Chen W."/>
            <person name="Ni D."/>
            <person name="Usadel B."/>
            <person name="Fernie A.R."/>
            <person name="Wen W."/>
        </authorList>
    </citation>
    <scope>NUCLEOTIDE SEQUENCE [LARGE SCALE GENOMIC DNA]</scope>
    <source>
        <strain evidence="4">cv. G240</strain>
    </source>
</reference>